<evidence type="ECO:0000256" key="6">
    <source>
        <dbReference type="ARBA" id="ARBA00023288"/>
    </source>
</evidence>
<dbReference type="InterPro" id="IPR050957">
    <property type="entry name" value="BMP_lipoprotein"/>
</dbReference>
<dbReference type="AlphaFoldDB" id="A0A0K9GS98"/>
<proteinExistence type="inferred from homology"/>
<keyword evidence="6" id="KW-0449">Lipoprotein</keyword>
<evidence type="ECO:0000313" key="9">
    <source>
        <dbReference type="EMBL" id="KMY49508.1"/>
    </source>
</evidence>
<comment type="similarity">
    <text evidence="2">Belongs to the BMP lipoprotein family.</text>
</comment>
<dbReference type="OrthoDB" id="9784230at2"/>
<keyword evidence="4 7" id="KW-0732">Signal</keyword>
<dbReference type="CDD" id="cd06354">
    <property type="entry name" value="PBP1_PrnA-like"/>
    <property type="match status" value="1"/>
</dbReference>
<name>A0A0K9GS98_9BACI</name>
<dbReference type="PATRIC" id="fig|1679170.3.peg.1729"/>
<dbReference type="InterPro" id="IPR003760">
    <property type="entry name" value="PnrA-like"/>
</dbReference>
<evidence type="ECO:0000256" key="3">
    <source>
        <dbReference type="ARBA" id="ARBA00022475"/>
    </source>
</evidence>
<comment type="caution">
    <text evidence="9">The sequence shown here is derived from an EMBL/GenBank/DDBJ whole genome shotgun (WGS) entry which is preliminary data.</text>
</comment>
<dbReference type="Pfam" id="PF02608">
    <property type="entry name" value="Bmp"/>
    <property type="match status" value="1"/>
</dbReference>
<feature type="domain" description="ABC transporter substrate-binding protein PnrA-like" evidence="8">
    <location>
        <begin position="42"/>
        <end position="354"/>
    </location>
</feature>
<comment type="subcellular location">
    <subcellularLocation>
        <location evidence="1">Cell membrane</location>
        <topology evidence="1">Lipid-anchor</topology>
    </subcellularLocation>
</comment>
<reference evidence="10" key="1">
    <citation type="submission" date="2015-07" db="EMBL/GenBank/DDBJ databases">
        <title>Genome sequencing project for genomic taxonomy and phylogenomics of Bacillus-like bacteria.</title>
        <authorList>
            <person name="Liu B."/>
            <person name="Wang J."/>
            <person name="Zhu Y."/>
            <person name="Liu G."/>
            <person name="Chen Q."/>
            <person name="Chen Z."/>
            <person name="Lan J."/>
            <person name="Che J."/>
            <person name="Ge C."/>
            <person name="Shi H."/>
            <person name="Pan Z."/>
            <person name="Liu X."/>
        </authorList>
    </citation>
    <scope>NUCLEOTIDE SEQUENCE [LARGE SCALE GENOMIC DNA]</scope>
    <source>
        <strain evidence="10">FJAT-27997</strain>
    </source>
</reference>
<evidence type="ECO:0000256" key="1">
    <source>
        <dbReference type="ARBA" id="ARBA00004193"/>
    </source>
</evidence>
<evidence type="ECO:0000259" key="8">
    <source>
        <dbReference type="Pfam" id="PF02608"/>
    </source>
</evidence>
<evidence type="ECO:0000256" key="2">
    <source>
        <dbReference type="ARBA" id="ARBA00008610"/>
    </source>
</evidence>
<evidence type="ECO:0000256" key="5">
    <source>
        <dbReference type="ARBA" id="ARBA00023136"/>
    </source>
</evidence>
<evidence type="ECO:0000313" key="10">
    <source>
        <dbReference type="Proteomes" id="UP000037146"/>
    </source>
</evidence>
<dbReference type="SUPFAM" id="SSF53822">
    <property type="entry name" value="Periplasmic binding protein-like I"/>
    <property type="match status" value="1"/>
</dbReference>
<dbReference type="STRING" id="1679170.AC625_08080"/>
<dbReference type="PANTHER" id="PTHR34296:SF2">
    <property type="entry name" value="ABC TRANSPORTER GUANOSINE-BINDING PROTEIN NUPN"/>
    <property type="match status" value="1"/>
</dbReference>
<protein>
    <submittedName>
        <fullName evidence="9">CD4+ T-cell-stimulating antigen</fullName>
    </submittedName>
</protein>
<evidence type="ECO:0000256" key="4">
    <source>
        <dbReference type="ARBA" id="ARBA00022729"/>
    </source>
</evidence>
<keyword evidence="3" id="KW-1003">Cell membrane</keyword>
<dbReference type="InterPro" id="IPR028082">
    <property type="entry name" value="Peripla_BP_I"/>
</dbReference>
<organism evidence="9 10">
    <name type="scientific">Peribacillus loiseleuriae</name>
    <dbReference type="NCBI Taxonomy" id="1679170"/>
    <lineage>
        <taxon>Bacteria</taxon>
        <taxon>Bacillati</taxon>
        <taxon>Bacillota</taxon>
        <taxon>Bacilli</taxon>
        <taxon>Bacillales</taxon>
        <taxon>Bacillaceae</taxon>
        <taxon>Peribacillus</taxon>
    </lineage>
</organism>
<keyword evidence="5" id="KW-0472">Membrane</keyword>
<sequence>MKKRKMGLVMSLVLATGTMLAACGSDDGKKDEGASKESSKFKVAMVTDIGGVDDRSFNQSSWEGLKAFGKENNFTEKKEYTYLQSKSDADYTTNLTQLSRQNYNLVFGVGYLLQNSIEEVAALRPDTNFAIIDAVAKGDNVASITFKEQIGSFLVGVIAGKTTKTNKVGFVGGMDSELIKKFESGFIAGVKTVNPKAEVVIQYAGGFGAPEKGQAIANTLYSSGADIIYHAAGGTGLGVFKAATDLKKQDPSKEIYVIGVDRDQYDEGAVEVKGKQENITLTSMVKRVDVAVQDISKKAMNNEFPGGENVEYGLEENAIAISEHTDHVSEEALKAVDEYITKIKAGEIEVPKTKAEYEAMGF</sequence>
<dbReference type="RefSeq" id="WP_049680840.1">
    <property type="nucleotide sequence ID" value="NZ_LFZW01000001.1"/>
</dbReference>
<dbReference type="EMBL" id="LFZW01000001">
    <property type="protein sequence ID" value="KMY49508.1"/>
    <property type="molecule type" value="Genomic_DNA"/>
</dbReference>
<feature type="chain" id="PRO_5005524572" evidence="7">
    <location>
        <begin position="22"/>
        <end position="362"/>
    </location>
</feature>
<dbReference type="GO" id="GO:0005886">
    <property type="term" value="C:plasma membrane"/>
    <property type="evidence" value="ECO:0007669"/>
    <property type="project" value="UniProtKB-SubCell"/>
</dbReference>
<keyword evidence="10" id="KW-1185">Reference proteome</keyword>
<feature type="signal peptide" evidence="7">
    <location>
        <begin position="1"/>
        <end position="21"/>
    </location>
</feature>
<evidence type="ECO:0000256" key="7">
    <source>
        <dbReference type="SAM" id="SignalP"/>
    </source>
</evidence>
<dbReference type="PANTHER" id="PTHR34296">
    <property type="entry name" value="TRANSCRIPTIONAL ACTIVATOR PROTEIN MED"/>
    <property type="match status" value="1"/>
</dbReference>
<dbReference type="Proteomes" id="UP000037146">
    <property type="component" value="Unassembled WGS sequence"/>
</dbReference>
<dbReference type="PROSITE" id="PS51257">
    <property type="entry name" value="PROKAR_LIPOPROTEIN"/>
    <property type="match status" value="1"/>
</dbReference>
<accession>A0A0K9GS98</accession>
<dbReference type="Gene3D" id="3.40.50.2300">
    <property type="match status" value="2"/>
</dbReference>
<gene>
    <name evidence="9" type="ORF">AC625_08080</name>
</gene>